<dbReference type="CDD" id="cd06222">
    <property type="entry name" value="RNase_H_like"/>
    <property type="match status" value="1"/>
</dbReference>
<evidence type="ECO:0000259" key="2">
    <source>
        <dbReference type="Pfam" id="PF13456"/>
    </source>
</evidence>
<sequence length="309" mass="34734">MSCLAKADSVFCLLLMILFVFSARMMLKNLDHLFINCPFIQQVFFCSFWCFNLSLFSNLNIKQWLALIFDYKNNNLFNSISSRLEFLVFTVALIDKTWFFRNQIAHGSAVPSIQTVVSLVTKNAKDHWNSITQNLQLSSVIRKSWNPPPSGWIKVNTDSSFANGDAVAGVVVKNHNGSILAAATYTHRCLNAHSAETLAILDACLLLDSFKVKNAIIESDCLSAISWINGASINTHWSANSAMEQIRRSWNSWPTWRFKFVSRIANSAPHALAKWASGCFFEGVVPLDLIPVSVFCDRGHPLVEPLFVY</sequence>
<gene>
    <name evidence="3" type="ORF">CASFOL_040605</name>
</gene>
<organism evidence="3 4">
    <name type="scientific">Castilleja foliolosa</name>
    <dbReference type="NCBI Taxonomy" id="1961234"/>
    <lineage>
        <taxon>Eukaryota</taxon>
        <taxon>Viridiplantae</taxon>
        <taxon>Streptophyta</taxon>
        <taxon>Embryophyta</taxon>
        <taxon>Tracheophyta</taxon>
        <taxon>Spermatophyta</taxon>
        <taxon>Magnoliopsida</taxon>
        <taxon>eudicotyledons</taxon>
        <taxon>Gunneridae</taxon>
        <taxon>Pentapetalae</taxon>
        <taxon>asterids</taxon>
        <taxon>lamiids</taxon>
        <taxon>Lamiales</taxon>
        <taxon>Orobanchaceae</taxon>
        <taxon>Pedicularideae</taxon>
        <taxon>Castillejinae</taxon>
        <taxon>Castilleja</taxon>
    </lineage>
</organism>
<dbReference type="InterPro" id="IPR053151">
    <property type="entry name" value="RNase_H-like"/>
</dbReference>
<dbReference type="InterPro" id="IPR012337">
    <property type="entry name" value="RNaseH-like_sf"/>
</dbReference>
<dbReference type="InterPro" id="IPR036397">
    <property type="entry name" value="RNaseH_sf"/>
</dbReference>
<evidence type="ECO:0000313" key="4">
    <source>
        <dbReference type="Proteomes" id="UP001632038"/>
    </source>
</evidence>
<feature type="transmembrane region" description="Helical" evidence="1">
    <location>
        <begin position="39"/>
        <end position="59"/>
    </location>
</feature>
<evidence type="ECO:0000313" key="3">
    <source>
        <dbReference type="EMBL" id="KAL3614944.1"/>
    </source>
</evidence>
<dbReference type="Proteomes" id="UP001632038">
    <property type="component" value="Unassembled WGS sequence"/>
</dbReference>
<feature type="transmembrane region" description="Helical" evidence="1">
    <location>
        <begin position="7"/>
        <end position="27"/>
    </location>
</feature>
<evidence type="ECO:0000256" key="1">
    <source>
        <dbReference type="SAM" id="Phobius"/>
    </source>
</evidence>
<reference evidence="4" key="1">
    <citation type="journal article" date="2024" name="IScience">
        <title>Strigolactones Initiate the Formation of Haustorium-like Structures in Castilleja.</title>
        <authorList>
            <person name="Buerger M."/>
            <person name="Peterson D."/>
            <person name="Chory J."/>
        </authorList>
    </citation>
    <scope>NUCLEOTIDE SEQUENCE [LARGE SCALE GENOMIC DNA]</scope>
</reference>
<keyword evidence="1" id="KW-1133">Transmembrane helix</keyword>
<protein>
    <recommendedName>
        <fullName evidence="2">RNase H type-1 domain-containing protein</fullName>
    </recommendedName>
</protein>
<dbReference type="PANTHER" id="PTHR47723">
    <property type="entry name" value="OS05G0353850 PROTEIN"/>
    <property type="match status" value="1"/>
</dbReference>
<dbReference type="SUPFAM" id="SSF53098">
    <property type="entry name" value="Ribonuclease H-like"/>
    <property type="match status" value="1"/>
</dbReference>
<dbReference type="PANTHER" id="PTHR47723:SF24">
    <property type="entry name" value="RNASE H TYPE-1 DOMAIN-CONTAINING PROTEIN"/>
    <property type="match status" value="1"/>
</dbReference>
<accession>A0ABD3BCR3</accession>
<dbReference type="AlphaFoldDB" id="A0ABD3BCR3"/>
<feature type="domain" description="RNase H type-1" evidence="2">
    <location>
        <begin position="156"/>
        <end position="276"/>
    </location>
</feature>
<dbReference type="InterPro" id="IPR044730">
    <property type="entry name" value="RNase_H-like_dom_plant"/>
</dbReference>
<dbReference type="Gene3D" id="3.30.420.10">
    <property type="entry name" value="Ribonuclease H-like superfamily/Ribonuclease H"/>
    <property type="match status" value="1"/>
</dbReference>
<proteinExistence type="predicted"/>
<keyword evidence="4" id="KW-1185">Reference proteome</keyword>
<dbReference type="Pfam" id="PF13456">
    <property type="entry name" value="RVT_3"/>
    <property type="match status" value="1"/>
</dbReference>
<keyword evidence="1" id="KW-0472">Membrane</keyword>
<name>A0ABD3BCR3_9LAMI</name>
<keyword evidence="1" id="KW-0812">Transmembrane</keyword>
<dbReference type="EMBL" id="JAVIJP010000100">
    <property type="protein sequence ID" value="KAL3614944.1"/>
    <property type="molecule type" value="Genomic_DNA"/>
</dbReference>
<comment type="caution">
    <text evidence="3">The sequence shown here is derived from an EMBL/GenBank/DDBJ whole genome shotgun (WGS) entry which is preliminary data.</text>
</comment>
<dbReference type="InterPro" id="IPR002156">
    <property type="entry name" value="RNaseH_domain"/>
</dbReference>